<dbReference type="Proteomes" id="UP001327027">
    <property type="component" value="Unassembled WGS sequence"/>
</dbReference>
<comment type="caution">
    <text evidence="3">The sequence shown here is derived from an EMBL/GenBank/DDBJ whole genome shotgun (WGS) entry which is preliminary data.</text>
</comment>
<organism evidence="3 4">
    <name type="scientific">Aquimarina gracilis</name>
    <dbReference type="NCBI Taxonomy" id="874422"/>
    <lineage>
        <taxon>Bacteria</taxon>
        <taxon>Pseudomonadati</taxon>
        <taxon>Bacteroidota</taxon>
        <taxon>Flavobacteriia</taxon>
        <taxon>Flavobacteriales</taxon>
        <taxon>Flavobacteriaceae</taxon>
        <taxon>Aquimarina</taxon>
    </lineage>
</organism>
<protein>
    <submittedName>
        <fullName evidence="3">DUF6443 domain-containing protein</fullName>
    </submittedName>
</protein>
<evidence type="ECO:0000313" key="3">
    <source>
        <dbReference type="EMBL" id="MEB3345609.1"/>
    </source>
</evidence>
<sequence>MKTILTFFIYILCIVASIGTLYAQGVEVSNDQNYVLSVQAQQPHTTVESMEAAPIEDKIQNVTYYDGLGRPMQQIAIQGASKSFAMSNELIMDWTSGQGGTAFFNQNGNTAENNRELGVDPYGNLSLVWKCGSDTANDADGGWNTDYFNVDKNVGYRYTVWVKRTGSQDGSTYHGTRNVSTLAGSRHNNPYFWLGDLPKLDTWYLLVGVIHPYNYTGSDQGISGVYDINGNKVIDGNEFKWNDDVTTAAFRSYLYYCTDIYTNQFFWNPIVQKLNGSETPLNKLISGNSQEAQDIITHIEYDALGRQAKQYLPFTNDGNGTFKTVNVTNDINSYYLNRYANDFEGITNAAQVNAYSERVFEASPLNRVLEQGAPGKDWKADPNSDADHTIKFDWQTNTTDEAVYFKVTFTNNNTEVPTLVKAGNYPANALYVTITKDENWTEADGNNHTTKEYKDKQGRVVLKRAYAETSAATAEAHDTHYVYDDFGNKTFVIPPKVDVTDGVSAIELNELCYQYKYDYRNRLIEKKIPGKGREYIVYNKLDQPIMTQDTLLKAESAWLFTKYDALGRVAYTGKITDNRERNIIQGEVNAYSNDLWVERGNAVMIGGVTMQYTNGGYPNVQNGEVLTINYYDDYNFDIAGMDNPGTVYGVGTSDRTKSLSTGGKVKVLNTSYWITTVTYYDQKGRPIYVASHNEYLDTTDIIETKLDFAGKVLQTKTTHTKGSHAAIVTIDTFEYDHVNRLVSQKQCVGDHTLEICNDDVGTAITLNEAVISSRTIEESTITLLPGFSFVAAPGITFNAKALGGATSDTNAEIIVENSYDALGQLLSKKVGGGLQNVDYRYNIRGWLKGINDVDHLGNDLFAFKIAYNNPANGATPLFSGNISETEWKTANDNTQRWYAYDYDALNRLTTANSHSGNFDVSNITYDKMGNILSLDRVGHLGASSFGTMDMLTYDYAATSNKLLSVTDGTTAAQGFNDVNKTNDDYDYDANGNMILDQNKGISGITYNHLNLPETVSISNSEGTGTISYIYDATGAKLSKIVTEGSSLITEYADGFVYENGELQYLSTPEGYLEPKASGGYQYVYQFKDHNGNVRLSYSDNDNDGKIDIVRNTTDVDGDGDYSHEIRQVNDYYPYGGKINYGINHPNSLISGREHKFKYNGKELNDALGLNLYEMEWRMYDPWAPHFLTIDPLADHPNQVDKSPYIFAWGNPIMYSDPTGLCPDCPGGVVNLNNPIELDEVVITSGSGSSSSGSTWTSEVTNRYAYSGSFEQWSTEFGSQFSSDPALARDQYDVAYGDQHTAFADGMDRARNAENLRAHLRVLGTFVDQTEDLAYVLPGGAFVGGARALSRTFNYVPRFSTKTTTSLVTQYPANAAVQGSSQRIFLEPGQIIDRYGSQYGRWFSTPGTSYGARSIPPGQTPYSQYRVLKPFEVNSSLSSPGLLNGQTGFGIQFESAVPVNVLLKRGILSPY</sequence>
<dbReference type="NCBIfam" id="TIGR03696">
    <property type="entry name" value="Rhs_assc_core"/>
    <property type="match status" value="1"/>
</dbReference>
<evidence type="ECO:0000259" key="1">
    <source>
        <dbReference type="Pfam" id="PF14021"/>
    </source>
</evidence>
<reference evidence="3 4" key="1">
    <citation type="journal article" date="2013" name="Int. J. Syst. Evol. Microbiol.">
        <title>Aquimarina gracilis sp. nov., isolated from the gut microflora of a mussel, Mytilus coruscus, and emended description of Aquimarina spongiae.</title>
        <authorList>
            <person name="Park S.C."/>
            <person name="Choe H.N."/>
            <person name="Baik K.S."/>
            <person name="Seong C.N."/>
        </authorList>
    </citation>
    <scope>NUCLEOTIDE SEQUENCE [LARGE SCALE GENOMIC DNA]</scope>
    <source>
        <strain evidence="3 4">PSC32</strain>
    </source>
</reference>
<accession>A0ABU5ZUA6</accession>
<evidence type="ECO:0000259" key="2">
    <source>
        <dbReference type="Pfam" id="PF20041"/>
    </source>
</evidence>
<dbReference type="EMBL" id="JAYKLX010000004">
    <property type="protein sequence ID" value="MEB3345609.1"/>
    <property type="molecule type" value="Genomic_DNA"/>
</dbReference>
<dbReference type="InterPro" id="IPR045619">
    <property type="entry name" value="DUF6443"/>
</dbReference>
<keyword evidence="4" id="KW-1185">Reference proteome</keyword>
<feature type="domain" description="TNT" evidence="1">
    <location>
        <begin position="1385"/>
        <end position="1468"/>
    </location>
</feature>
<feature type="domain" description="DUF6443" evidence="2">
    <location>
        <begin position="274"/>
        <end position="391"/>
    </location>
</feature>
<evidence type="ECO:0000313" key="4">
    <source>
        <dbReference type="Proteomes" id="UP001327027"/>
    </source>
</evidence>
<feature type="domain" description="DUF6443" evidence="2">
    <location>
        <begin position="38"/>
        <end position="81"/>
    </location>
</feature>
<dbReference type="InterPro" id="IPR022385">
    <property type="entry name" value="Rhs_assc_core"/>
</dbReference>
<name>A0ABU5ZUA6_9FLAO</name>
<gene>
    <name evidence="3" type="ORF">U6A24_09070</name>
</gene>
<dbReference type="Pfam" id="PF14021">
    <property type="entry name" value="TNT"/>
    <property type="match status" value="1"/>
</dbReference>
<dbReference type="InterPro" id="IPR025331">
    <property type="entry name" value="TNT"/>
</dbReference>
<dbReference type="RefSeq" id="WP_324179641.1">
    <property type="nucleotide sequence ID" value="NZ_JAYKLX010000004.1"/>
</dbReference>
<dbReference type="Pfam" id="PF20041">
    <property type="entry name" value="DUF6443"/>
    <property type="match status" value="2"/>
</dbReference>
<dbReference type="Gene3D" id="2.180.10.10">
    <property type="entry name" value="RHS repeat-associated core"/>
    <property type="match status" value="2"/>
</dbReference>
<proteinExistence type="predicted"/>